<keyword evidence="1" id="KW-0830">Ubiquinone</keyword>
<dbReference type="OrthoDB" id="9794124at2"/>
<dbReference type="KEGG" id="mic:Mic7113_5764"/>
<keyword evidence="1" id="KW-0489">Methyltransferase</keyword>
<dbReference type="InterPro" id="IPR029063">
    <property type="entry name" value="SAM-dependent_MTases_sf"/>
</dbReference>
<dbReference type="RefSeq" id="WP_015185518.1">
    <property type="nucleotide sequence ID" value="NC_019738.1"/>
</dbReference>
<dbReference type="AlphaFoldDB" id="K9WNN1"/>
<gene>
    <name evidence="1" type="ORF">Mic7113_5764</name>
</gene>
<evidence type="ECO:0000313" key="2">
    <source>
        <dbReference type="Proteomes" id="UP000010471"/>
    </source>
</evidence>
<organism evidence="1 2">
    <name type="scientific">Allocoleopsis franciscana PCC 7113</name>
    <dbReference type="NCBI Taxonomy" id="1173027"/>
    <lineage>
        <taxon>Bacteria</taxon>
        <taxon>Bacillati</taxon>
        <taxon>Cyanobacteriota</taxon>
        <taxon>Cyanophyceae</taxon>
        <taxon>Coleofasciculales</taxon>
        <taxon>Coleofasciculaceae</taxon>
        <taxon>Allocoleopsis</taxon>
        <taxon>Allocoleopsis franciscana</taxon>
    </lineage>
</organism>
<dbReference type="Gene3D" id="3.40.50.150">
    <property type="entry name" value="Vaccinia Virus protein VP39"/>
    <property type="match status" value="1"/>
</dbReference>
<proteinExistence type="predicted"/>
<dbReference type="CDD" id="cd02440">
    <property type="entry name" value="AdoMet_MTases"/>
    <property type="match status" value="1"/>
</dbReference>
<dbReference type="STRING" id="1173027.Mic7113_5764"/>
<reference evidence="1 2" key="1">
    <citation type="submission" date="2012-06" db="EMBL/GenBank/DDBJ databases">
        <title>Finished chromosome of genome of Microcoleus sp. PCC 7113.</title>
        <authorList>
            <consortium name="US DOE Joint Genome Institute"/>
            <person name="Gugger M."/>
            <person name="Coursin T."/>
            <person name="Rippka R."/>
            <person name="Tandeau De Marsac N."/>
            <person name="Huntemann M."/>
            <person name="Wei C.-L."/>
            <person name="Han J."/>
            <person name="Detter J.C."/>
            <person name="Han C."/>
            <person name="Tapia R."/>
            <person name="Chen A."/>
            <person name="Kyrpides N."/>
            <person name="Mavromatis K."/>
            <person name="Markowitz V."/>
            <person name="Szeto E."/>
            <person name="Ivanova N."/>
            <person name="Pagani I."/>
            <person name="Pati A."/>
            <person name="Goodwin L."/>
            <person name="Nordberg H.P."/>
            <person name="Cantor M.N."/>
            <person name="Hua S.X."/>
            <person name="Woyke T."/>
            <person name="Kerfeld C.A."/>
        </authorList>
    </citation>
    <scope>NUCLEOTIDE SEQUENCE [LARGE SCALE GENOMIC DNA]</scope>
    <source>
        <strain evidence="1 2">PCC 7113</strain>
    </source>
</reference>
<name>K9WNN1_9CYAN</name>
<dbReference type="PANTHER" id="PTHR43861">
    <property type="entry name" value="TRANS-ACONITATE 2-METHYLTRANSFERASE-RELATED"/>
    <property type="match status" value="1"/>
</dbReference>
<evidence type="ECO:0000313" key="1">
    <source>
        <dbReference type="EMBL" id="AFZ21389.1"/>
    </source>
</evidence>
<keyword evidence="1" id="KW-0808">Transferase</keyword>
<keyword evidence="2" id="KW-1185">Reference proteome</keyword>
<dbReference type="eggNOG" id="COG2226">
    <property type="taxonomic scope" value="Bacteria"/>
</dbReference>
<dbReference type="Proteomes" id="UP000010471">
    <property type="component" value="Chromosome"/>
</dbReference>
<dbReference type="EMBL" id="CP003630">
    <property type="protein sequence ID" value="AFZ21389.1"/>
    <property type="molecule type" value="Genomic_DNA"/>
</dbReference>
<dbReference type="Pfam" id="PF13489">
    <property type="entry name" value="Methyltransf_23"/>
    <property type="match status" value="1"/>
</dbReference>
<dbReference type="GO" id="GO:0008168">
    <property type="term" value="F:methyltransferase activity"/>
    <property type="evidence" value="ECO:0007669"/>
    <property type="project" value="UniProtKB-KW"/>
</dbReference>
<dbReference type="HOGENOM" id="CLU_1193727_0_0_3"/>
<sequence>MNSSDTNKRSDIELYNQDYYSSHYARVFEDKNYYEILSLYWKKAIFEQNKLNPDLDVLDFGCGLGQVSAALKNVTFFDYSDYAVNFLKRNGKKALNCIENIPENSFDFLLSSHSLEHSPTPAEDLKNFHRYLKPGGKLILVLPVEVDLKPSLVPDSNQHFQCWTFQTITNLLFHCGWRPVHQNLLYGPFLLKTIGSIVSQNQAVKIAYWLSYLKKNYPSLLTIAESIN</sequence>
<dbReference type="GO" id="GO:0032259">
    <property type="term" value="P:methylation"/>
    <property type="evidence" value="ECO:0007669"/>
    <property type="project" value="UniProtKB-KW"/>
</dbReference>
<protein>
    <submittedName>
        <fullName evidence="1">Methylase involved in ubiquinone/menaquinone biosynthesis</fullName>
    </submittedName>
</protein>
<dbReference type="SUPFAM" id="SSF53335">
    <property type="entry name" value="S-adenosyl-L-methionine-dependent methyltransferases"/>
    <property type="match status" value="1"/>
</dbReference>
<accession>K9WNN1</accession>